<accession>A0A7W4IZP7</accession>
<reference evidence="3 4" key="1">
    <citation type="submission" date="2020-04" db="EMBL/GenBank/DDBJ databases">
        <title>Description of novel Gluconacetobacter.</title>
        <authorList>
            <person name="Sombolestani A."/>
        </authorList>
    </citation>
    <scope>NUCLEOTIDE SEQUENCE [LARGE SCALE GENOMIC DNA]</scope>
    <source>
        <strain evidence="3 4">LMG 27724</strain>
    </source>
</reference>
<comment type="caution">
    <text evidence="3">The sequence shown here is derived from an EMBL/GenBank/DDBJ whole genome shotgun (WGS) entry which is preliminary data.</text>
</comment>
<evidence type="ECO:0000313" key="4">
    <source>
        <dbReference type="Proteomes" id="UP000577891"/>
    </source>
</evidence>
<comment type="similarity">
    <text evidence="1">Belongs to the short-chain dehydrogenases/reductases (SDR) family.</text>
</comment>
<protein>
    <submittedName>
        <fullName evidence="3">SDR family oxidoreductase</fullName>
    </submittedName>
</protein>
<dbReference type="PRINTS" id="PR00080">
    <property type="entry name" value="SDRFAMILY"/>
</dbReference>
<dbReference type="InterPro" id="IPR020904">
    <property type="entry name" value="Sc_DH/Rdtase_CS"/>
</dbReference>
<keyword evidence="2" id="KW-0560">Oxidoreductase</keyword>
<dbReference type="Pfam" id="PF13561">
    <property type="entry name" value="adh_short_C2"/>
    <property type="match status" value="1"/>
</dbReference>
<dbReference type="RefSeq" id="WP_182978629.1">
    <property type="nucleotide sequence ID" value="NZ_BAABGB010000006.1"/>
</dbReference>
<dbReference type="Gene3D" id="3.40.50.720">
    <property type="entry name" value="NAD(P)-binding Rossmann-like Domain"/>
    <property type="match status" value="1"/>
</dbReference>
<dbReference type="Proteomes" id="UP000577891">
    <property type="component" value="Unassembled WGS sequence"/>
</dbReference>
<evidence type="ECO:0000313" key="3">
    <source>
        <dbReference type="EMBL" id="MBB2172055.1"/>
    </source>
</evidence>
<dbReference type="SUPFAM" id="SSF51735">
    <property type="entry name" value="NAD(P)-binding Rossmann-fold domains"/>
    <property type="match status" value="1"/>
</dbReference>
<dbReference type="PANTHER" id="PTHR43639">
    <property type="entry name" value="OXIDOREDUCTASE, SHORT-CHAIN DEHYDROGENASE/REDUCTASE FAMILY (AFU_ORTHOLOGUE AFUA_5G02870)"/>
    <property type="match status" value="1"/>
</dbReference>
<dbReference type="InterPro" id="IPR036291">
    <property type="entry name" value="NAD(P)-bd_dom_sf"/>
</dbReference>
<keyword evidence="4" id="KW-1185">Reference proteome</keyword>
<dbReference type="AlphaFoldDB" id="A0A7W4IZP7"/>
<dbReference type="PANTHER" id="PTHR43639:SF1">
    <property type="entry name" value="SHORT-CHAIN DEHYDROGENASE_REDUCTASE FAMILY PROTEIN"/>
    <property type="match status" value="1"/>
</dbReference>
<dbReference type="PRINTS" id="PR00081">
    <property type="entry name" value="GDHRDH"/>
</dbReference>
<dbReference type="FunFam" id="3.40.50.720:FF:000084">
    <property type="entry name" value="Short-chain dehydrogenase reductase"/>
    <property type="match status" value="1"/>
</dbReference>
<dbReference type="EMBL" id="JABEQE010000005">
    <property type="protein sequence ID" value="MBB2172055.1"/>
    <property type="molecule type" value="Genomic_DNA"/>
</dbReference>
<proteinExistence type="inferred from homology"/>
<dbReference type="PROSITE" id="PS00061">
    <property type="entry name" value="ADH_SHORT"/>
    <property type="match status" value="1"/>
</dbReference>
<evidence type="ECO:0000256" key="1">
    <source>
        <dbReference type="ARBA" id="ARBA00006484"/>
    </source>
</evidence>
<name>A0A7W4IZP7_9PROT</name>
<dbReference type="GO" id="GO:0016491">
    <property type="term" value="F:oxidoreductase activity"/>
    <property type="evidence" value="ECO:0007669"/>
    <property type="project" value="UniProtKB-KW"/>
</dbReference>
<evidence type="ECO:0000256" key="2">
    <source>
        <dbReference type="ARBA" id="ARBA00023002"/>
    </source>
</evidence>
<gene>
    <name evidence="3" type="ORF">HLH35_07950</name>
</gene>
<dbReference type="InterPro" id="IPR002347">
    <property type="entry name" value="SDR_fam"/>
</dbReference>
<organism evidence="3 4">
    <name type="scientific">Gluconacetobacter asukensis</name>
    <dbReference type="NCBI Taxonomy" id="1017181"/>
    <lineage>
        <taxon>Bacteria</taxon>
        <taxon>Pseudomonadati</taxon>
        <taxon>Pseudomonadota</taxon>
        <taxon>Alphaproteobacteria</taxon>
        <taxon>Acetobacterales</taxon>
        <taxon>Acetobacteraceae</taxon>
        <taxon>Gluconacetobacter</taxon>
    </lineage>
</organism>
<sequence length="243" mass="24844">MTQRVALVTGGSRGIGAAIAAKLAEDGFDVAVTYASNATAATQVVTRIQALGRHAVAIQADGATTEGNTAAITRTVAALGRLDVLVCNAGMYPYGPIGEMSVEQIDRTLHLNVRAVMVETMEAVKHMGEGGRLIYIGSAFGQRAPFPGISLYSATKAALGGFARGVARDLGERGITANVVEPGPIDTDLNPAHGDGAATIRSFTATDSYGKVSDIADMVSFLASPRAGYITGTCLAVDGGLTA</sequence>